<keyword evidence="2" id="KW-0997">Cell inner membrane</keyword>
<dbReference type="AlphaFoldDB" id="A0A096AWC3"/>
<keyword evidence="5" id="KW-0472">Membrane</keyword>
<dbReference type="InterPro" id="IPR009993">
    <property type="entry name" value="WecF"/>
</dbReference>
<dbReference type="Proteomes" id="UP000029614">
    <property type="component" value="Unassembled WGS sequence"/>
</dbReference>
<dbReference type="EMBL" id="JRNU01000039">
    <property type="protein sequence ID" value="KGF51373.1"/>
    <property type="molecule type" value="Genomic_DNA"/>
</dbReference>
<protein>
    <recommendedName>
        <fullName evidence="8">4-alpha-L-fucosyltransferase</fullName>
    </recommendedName>
</protein>
<keyword evidence="3" id="KW-0328">Glycosyltransferase</keyword>
<evidence type="ECO:0000256" key="3">
    <source>
        <dbReference type="ARBA" id="ARBA00022676"/>
    </source>
</evidence>
<evidence type="ECO:0008006" key="8">
    <source>
        <dbReference type="Google" id="ProtNLM"/>
    </source>
</evidence>
<keyword evidence="7" id="KW-1185">Reference proteome</keyword>
<reference evidence="6 7" key="1">
    <citation type="submission" date="2014-07" db="EMBL/GenBank/DDBJ databases">
        <authorList>
            <person name="McCorrison J."/>
            <person name="Sanka R."/>
            <person name="Torralba M."/>
            <person name="Gillis M."/>
            <person name="Haft D.H."/>
            <person name="Methe B."/>
            <person name="Sutton G."/>
            <person name="Nelson K.E."/>
        </authorList>
    </citation>
    <scope>NUCLEOTIDE SEQUENCE [LARGE SCALE GENOMIC DNA]</scope>
    <source>
        <strain evidence="6 7">DNF00058</strain>
    </source>
</reference>
<name>A0A096AWC3_9BACT</name>
<evidence type="ECO:0000256" key="1">
    <source>
        <dbReference type="ARBA" id="ARBA00022475"/>
    </source>
</evidence>
<comment type="caution">
    <text evidence="6">The sequence shown here is derived from an EMBL/GenBank/DDBJ whole genome shotgun (WGS) entry which is preliminary data.</text>
</comment>
<sequence>MRILHCIVDDKFIDEEINIFEDIKGKHYMEYIFIAENKNNHFTYIKNKELIRVIPMGESVEYINKGDFDLVILHSLNSIPIDYISKIKNNVKILWKAWGFDLYRYPNEIRPFIRLKRLKPLTKKYWNKNYKKQRIINLKVFIYDLIYNKRIKQSVERIDYFSGCLPIEYKLMKDSVPYFKAKHLPFAYFDRKDPFTDEHIDHYPQLDSYILVGNAAGVPNNHLDILAKLKCNTTAERKILLPLNYGGDGKYIDYVINDAKSYWGDNNIVALRDFMPKTEYFKLLEKCGYAIFGHEQQAALGNIYKMLWQGSKVFLSETSVNFKYFKSIGMIVFSIQSDLTLKSINRSLSMEEKKNNREVILKHSSVKDALNEICNIYTTVEKDKV</sequence>
<organism evidence="6 7">
    <name type="scientific">Prevotella amnii DNF00058</name>
    <dbReference type="NCBI Taxonomy" id="1401066"/>
    <lineage>
        <taxon>Bacteria</taxon>
        <taxon>Pseudomonadati</taxon>
        <taxon>Bacteroidota</taxon>
        <taxon>Bacteroidia</taxon>
        <taxon>Bacteroidales</taxon>
        <taxon>Prevotellaceae</taxon>
        <taxon>Prevotella</taxon>
    </lineage>
</organism>
<dbReference type="OrthoDB" id="1083028at2"/>
<evidence type="ECO:0000313" key="7">
    <source>
        <dbReference type="Proteomes" id="UP000029614"/>
    </source>
</evidence>
<dbReference type="RefSeq" id="WP_036856258.1">
    <property type="nucleotide sequence ID" value="NZ_JRNU01000039.1"/>
</dbReference>
<gene>
    <name evidence="6" type="ORF">HMPREF9302_07610</name>
</gene>
<evidence type="ECO:0000313" key="6">
    <source>
        <dbReference type="EMBL" id="KGF51373.1"/>
    </source>
</evidence>
<dbReference type="Pfam" id="PF07429">
    <property type="entry name" value="Glyco_transf_56"/>
    <property type="match status" value="1"/>
</dbReference>
<accession>A0A096AWC3</accession>
<dbReference type="GO" id="GO:0008417">
    <property type="term" value="F:fucosyltransferase activity"/>
    <property type="evidence" value="ECO:0007669"/>
    <property type="project" value="InterPro"/>
</dbReference>
<evidence type="ECO:0000256" key="2">
    <source>
        <dbReference type="ARBA" id="ARBA00022519"/>
    </source>
</evidence>
<evidence type="ECO:0000256" key="5">
    <source>
        <dbReference type="ARBA" id="ARBA00023136"/>
    </source>
</evidence>
<evidence type="ECO:0000256" key="4">
    <source>
        <dbReference type="ARBA" id="ARBA00022679"/>
    </source>
</evidence>
<keyword evidence="1" id="KW-1003">Cell membrane</keyword>
<keyword evidence="4" id="KW-0808">Transferase</keyword>
<dbReference type="GO" id="GO:0009246">
    <property type="term" value="P:enterobacterial common antigen biosynthetic process"/>
    <property type="evidence" value="ECO:0007669"/>
    <property type="project" value="InterPro"/>
</dbReference>
<proteinExistence type="predicted"/>